<feature type="transmembrane region" description="Helical" evidence="1">
    <location>
        <begin position="21"/>
        <end position="44"/>
    </location>
</feature>
<feature type="transmembrane region" description="Helical" evidence="1">
    <location>
        <begin position="108"/>
        <end position="128"/>
    </location>
</feature>
<reference evidence="2 3" key="1">
    <citation type="submission" date="2017-07" db="EMBL/GenBank/DDBJ databases">
        <authorList>
            <person name="Sun Z.S."/>
            <person name="Albrecht U."/>
            <person name="Echele G."/>
            <person name="Lee C.C."/>
        </authorList>
    </citation>
    <scope>NUCLEOTIDE SEQUENCE [LARGE SCALE GENOMIC DNA]</scope>
    <source>
        <strain evidence="3">type strain: KCTC 22618</strain>
    </source>
</reference>
<name>A0A238U531_9FLAO</name>
<dbReference type="KEGG" id="tje:TJEJU_0449"/>
<keyword evidence="1" id="KW-0812">Transmembrane</keyword>
<keyword evidence="1" id="KW-0472">Membrane</keyword>
<dbReference type="RefSeq" id="WP_095069103.1">
    <property type="nucleotide sequence ID" value="NZ_LT899436.1"/>
</dbReference>
<gene>
    <name evidence="2" type="ORF">TJEJU_0449</name>
</gene>
<feature type="transmembrane region" description="Helical" evidence="1">
    <location>
        <begin position="165"/>
        <end position="182"/>
    </location>
</feature>
<organism evidence="2 3">
    <name type="scientific">Tenacibaculum jejuense</name>
    <dbReference type="NCBI Taxonomy" id="584609"/>
    <lineage>
        <taxon>Bacteria</taxon>
        <taxon>Pseudomonadati</taxon>
        <taxon>Bacteroidota</taxon>
        <taxon>Flavobacteriia</taxon>
        <taxon>Flavobacteriales</taxon>
        <taxon>Flavobacteriaceae</taxon>
        <taxon>Tenacibaculum</taxon>
    </lineage>
</organism>
<keyword evidence="3" id="KW-1185">Reference proteome</keyword>
<accession>A0A238U531</accession>
<evidence type="ECO:0000313" key="3">
    <source>
        <dbReference type="Proteomes" id="UP000215214"/>
    </source>
</evidence>
<feature type="transmembrane region" description="Helical" evidence="1">
    <location>
        <begin position="189"/>
        <end position="207"/>
    </location>
</feature>
<feature type="transmembrane region" description="Helical" evidence="1">
    <location>
        <begin position="260"/>
        <end position="278"/>
    </location>
</feature>
<dbReference type="OrthoDB" id="102112at2"/>
<protein>
    <recommendedName>
        <fullName evidence="4">DoxX family protein</fullName>
    </recommendedName>
</protein>
<evidence type="ECO:0000313" key="2">
    <source>
        <dbReference type="EMBL" id="SNR14247.1"/>
    </source>
</evidence>
<dbReference type="EMBL" id="LT899436">
    <property type="protein sequence ID" value="SNR14247.1"/>
    <property type="molecule type" value="Genomic_DNA"/>
</dbReference>
<keyword evidence="1" id="KW-1133">Transmembrane helix</keyword>
<evidence type="ECO:0000256" key="1">
    <source>
        <dbReference type="SAM" id="Phobius"/>
    </source>
</evidence>
<feature type="transmembrane region" description="Helical" evidence="1">
    <location>
        <begin position="74"/>
        <end position="96"/>
    </location>
</feature>
<dbReference type="Proteomes" id="UP000215214">
    <property type="component" value="Chromosome TJEJU"/>
</dbReference>
<sequence>MESTSLVITQWSKTKKILFRFFFTYFVLFLLFMHDFSNIFTFFLSKIIPWFGENIFNINYEIKSVFTGSSDTTYNYILIFTVFLFSILSTIIWSLLDRKRTNYKKLYYWLTVSLRFYLALILISYGMAKIIKTQFPYPSYNRLNQTYGESSPMGLAWTFLGFSKGYNLFMGFAEVAAVLLLFRRTLTFGLIITVATLANVVAINFFYDVPVKIVSSHLLLIALFLLAYNVKDLYEFFFLKKPVEIKHIEKPRLKSWMNKTFVVIKIIIIFLAIPYALYSRMGSNEESPLKGYYEVKEFKVNDSVYSASEVTRYEITKWKDMLIESKQWMRIKKGDDKTSWYGIDLNEEKNKLKLTGYRDSTEVYNLKYKEIDTTNFIIRGSLKSDSIHVKFNKTKDYRKNYLLTNRGFHWINERPYNR</sequence>
<evidence type="ECO:0008006" key="4">
    <source>
        <dbReference type="Google" id="ProtNLM"/>
    </source>
</evidence>
<feature type="transmembrane region" description="Helical" evidence="1">
    <location>
        <begin position="213"/>
        <end position="230"/>
    </location>
</feature>
<proteinExistence type="predicted"/>
<dbReference type="AlphaFoldDB" id="A0A238U531"/>